<comment type="caution">
    <text evidence="12">The sequence shown here is derived from an EMBL/GenBank/DDBJ whole genome shotgun (WGS) entry which is preliminary data.</text>
</comment>
<evidence type="ECO:0000256" key="10">
    <source>
        <dbReference type="ARBA" id="ARBA00023136"/>
    </source>
</evidence>
<protein>
    <recommendedName>
        <fullName evidence="11">Potassium-transporting ATPase KdpC subunit</fullName>
    </recommendedName>
    <alternativeName>
        <fullName evidence="11">ATP phosphohydrolase [potassium-transporting] C chain</fullName>
    </alternativeName>
    <alternativeName>
        <fullName evidence="11">Potassium-binding and translocating subunit C</fullName>
    </alternativeName>
    <alternativeName>
        <fullName evidence="11">Potassium-translocating ATPase C chain</fullName>
    </alternativeName>
</protein>
<comment type="similarity">
    <text evidence="11">Belongs to the KdpC family.</text>
</comment>
<keyword evidence="6 11" id="KW-0067">ATP-binding</keyword>
<gene>
    <name evidence="11" type="primary">kdpC</name>
    <name evidence="12" type="ORF">GCM10009744_44210</name>
</gene>
<name>A0ABP4RF18_9ACTN</name>
<evidence type="ECO:0000256" key="9">
    <source>
        <dbReference type="ARBA" id="ARBA00023065"/>
    </source>
</evidence>
<evidence type="ECO:0000256" key="1">
    <source>
        <dbReference type="ARBA" id="ARBA00022448"/>
    </source>
</evidence>
<dbReference type="NCBIfam" id="TIGR00681">
    <property type="entry name" value="kdpC"/>
    <property type="match status" value="1"/>
</dbReference>
<evidence type="ECO:0000256" key="11">
    <source>
        <dbReference type="HAMAP-Rule" id="MF_00276"/>
    </source>
</evidence>
<keyword evidence="13" id="KW-1185">Reference proteome</keyword>
<reference evidence="13" key="1">
    <citation type="journal article" date="2019" name="Int. J. Syst. Evol. Microbiol.">
        <title>The Global Catalogue of Microorganisms (GCM) 10K type strain sequencing project: providing services to taxonomists for standard genome sequencing and annotation.</title>
        <authorList>
            <consortium name="The Broad Institute Genomics Platform"/>
            <consortium name="The Broad Institute Genome Sequencing Center for Infectious Disease"/>
            <person name="Wu L."/>
            <person name="Ma J."/>
        </authorList>
    </citation>
    <scope>NUCLEOTIDE SEQUENCE [LARGE SCALE GENOMIC DNA]</scope>
    <source>
        <strain evidence="13">JCM 14306</strain>
    </source>
</reference>
<proteinExistence type="inferred from homology"/>
<evidence type="ECO:0000256" key="3">
    <source>
        <dbReference type="ARBA" id="ARBA00022538"/>
    </source>
</evidence>
<keyword evidence="3 11" id="KW-0633">Potassium transport</keyword>
<dbReference type="HAMAP" id="MF_00276">
    <property type="entry name" value="KdpC"/>
    <property type="match status" value="1"/>
</dbReference>
<keyword evidence="1 11" id="KW-0813">Transport</keyword>
<dbReference type="PIRSF" id="PIRSF001296">
    <property type="entry name" value="K_ATPase_KdpC"/>
    <property type="match status" value="1"/>
</dbReference>
<comment type="function">
    <text evidence="11">Part of the high-affinity ATP-driven potassium transport (or Kdp) system, which catalyzes the hydrolysis of ATP coupled with the electrogenic transport of potassium into the cytoplasm. This subunit acts as a catalytic chaperone that increases the ATP-binding affinity of the ATP-hydrolyzing subunit KdpB by the formation of a transient KdpB/KdpC/ATP ternary complex.</text>
</comment>
<comment type="subcellular location">
    <subcellularLocation>
        <location evidence="11">Cell membrane</location>
        <topology evidence="11">Single-pass membrane protein</topology>
    </subcellularLocation>
</comment>
<keyword evidence="4 11" id="KW-0812">Transmembrane</keyword>
<organism evidence="12 13">
    <name type="scientific">Kribbella alba</name>
    <dbReference type="NCBI Taxonomy" id="190197"/>
    <lineage>
        <taxon>Bacteria</taxon>
        <taxon>Bacillati</taxon>
        <taxon>Actinomycetota</taxon>
        <taxon>Actinomycetes</taxon>
        <taxon>Propionibacteriales</taxon>
        <taxon>Kribbellaceae</taxon>
        <taxon>Kribbella</taxon>
    </lineage>
</organism>
<sequence>MASRLPGSVGQFGVAIRALVVFTIALGIIYPLAMTGAAQVLFHGNANGSIVQVNGKDVASDLIGQAYTKQAVKNGKPEVDAAGKPVMVADPLWFQTRPSAVAYDAMGSAASQYGPNNADLLTAVNERRQAVAALEQVDPSQVPPDAVTASGSGLDPHISPAYAALQVNRVARERGLSVAQVKQLVKQNTEGRTLGFLGEPRVNVVTLNNDLSALG</sequence>
<evidence type="ECO:0000256" key="4">
    <source>
        <dbReference type="ARBA" id="ARBA00022692"/>
    </source>
</evidence>
<evidence type="ECO:0000313" key="13">
    <source>
        <dbReference type="Proteomes" id="UP001501319"/>
    </source>
</evidence>
<evidence type="ECO:0000256" key="2">
    <source>
        <dbReference type="ARBA" id="ARBA00022475"/>
    </source>
</evidence>
<keyword evidence="7 11" id="KW-0630">Potassium</keyword>
<accession>A0ABP4RF18</accession>
<keyword evidence="2 11" id="KW-1003">Cell membrane</keyword>
<evidence type="ECO:0000313" key="12">
    <source>
        <dbReference type="EMBL" id="GAA1648036.1"/>
    </source>
</evidence>
<dbReference type="EMBL" id="BAAANE010000007">
    <property type="protein sequence ID" value="GAA1648036.1"/>
    <property type="molecule type" value="Genomic_DNA"/>
</dbReference>
<dbReference type="RefSeq" id="WP_344113772.1">
    <property type="nucleotide sequence ID" value="NZ_BAAANE010000007.1"/>
</dbReference>
<evidence type="ECO:0000256" key="6">
    <source>
        <dbReference type="ARBA" id="ARBA00022840"/>
    </source>
</evidence>
<keyword evidence="5 11" id="KW-0547">Nucleotide-binding</keyword>
<dbReference type="Proteomes" id="UP001501319">
    <property type="component" value="Unassembled WGS sequence"/>
</dbReference>
<evidence type="ECO:0000256" key="7">
    <source>
        <dbReference type="ARBA" id="ARBA00022958"/>
    </source>
</evidence>
<feature type="transmembrane region" description="Helical" evidence="11">
    <location>
        <begin position="12"/>
        <end position="33"/>
    </location>
</feature>
<evidence type="ECO:0000256" key="8">
    <source>
        <dbReference type="ARBA" id="ARBA00022989"/>
    </source>
</evidence>
<keyword evidence="8 11" id="KW-1133">Transmembrane helix</keyword>
<keyword evidence="9 11" id="KW-0406">Ion transport</keyword>
<dbReference type="PANTHER" id="PTHR30042">
    <property type="entry name" value="POTASSIUM-TRANSPORTING ATPASE C CHAIN"/>
    <property type="match status" value="1"/>
</dbReference>
<dbReference type="PANTHER" id="PTHR30042:SF2">
    <property type="entry name" value="POTASSIUM-TRANSPORTING ATPASE KDPC SUBUNIT"/>
    <property type="match status" value="1"/>
</dbReference>
<keyword evidence="10 11" id="KW-0472">Membrane</keyword>
<dbReference type="Pfam" id="PF02669">
    <property type="entry name" value="KdpC"/>
    <property type="match status" value="1"/>
</dbReference>
<comment type="subunit">
    <text evidence="11">The system is composed of three essential subunits: KdpA, KdpB and KdpC.</text>
</comment>
<dbReference type="InterPro" id="IPR003820">
    <property type="entry name" value="KdpC"/>
</dbReference>
<evidence type="ECO:0000256" key="5">
    <source>
        <dbReference type="ARBA" id="ARBA00022741"/>
    </source>
</evidence>